<gene>
    <name evidence="2" type="ORF">N7450_004935</name>
</gene>
<dbReference type="AlphaFoldDB" id="A0AAD6DQZ8"/>
<sequence>MDQRGDLGTFQGYMDNTGMQHASRYPGSQGTPGYYYPNPYPAFPHHQSYPLQHPQSYQSQNPYHYDHRGNTQWDPYHYHQPYQSSISLPASTPIHYPTLPNPPASYQGTTFAPGFNSSPGYYLQQGFGYQQNQYQYQAEMPPVPPVPPWPPWPCSDPAQAMRVGSHWPRNSEVTVPHAMPQTTPGQVSVAAARSYRSSRPFVPTVAPFQPLSVQNGSSTNRQNPLRSESIGSQIPRMIEHVQSQRPSDEDFPALPPAQPHPPPVKEKHISKIGDISGQGKVKGRTISGDSSNPGHTKGKSKMDECSCPVSTQAVGLTLPRTKCTSLPATTVQATTITSVTRLKLDPSTSNERVAASAFCDNRSSSTSQSQLKTESNQTMDHRPISNKTATIPKNADPGYADNCATPSNIHAPPGIISSVERRLQNLGVMQVEAEIIDRLAAQQTSLSEQDTTKNERSSNTGLGVKNELWQQSHLRMNQQGSSQPETSQRLVENIHMMTSTTTSEDLLNPLQTFKAGEEYRHILSNPDHIFWRKMMLDFQTTHYGFPTADFKKQQLVSLFEMALKNLCGHIEEHSDFQDPPVSLLARDENMDSRILRHQANLIDRWGIPKWNMPGVRHSLRINRDFRNNACHVPYMGPLRATIFPPHEDLGKSAITRMDMVTSSYSANPLGSHPQRFQSPITERLVNMPSRGLPSYYWGSIDTDPERFHAGIPNQYHTSTFSDRHGNKMNQGPNYYNENTTGNCALPENSNRLELPRIIVEAWEPDQTPRPSFADCVLSPSTTGTIDHMHRIASSIQADATPDERQLRPPCAATRDTGFARYGMQAPDGSPTPLPRRCERWRWADNF</sequence>
<protein>
    <submittedName>
        <fullName evidence="2">Uncharacterized protein</fullName>
    </submittedName>
</protein>
<feature type="compositionally biased region" description="Polar residues" evidence="1">
    <location>
        <begin position="361"/>
        <end position="378"/>
    </location>
</feature>
<dbReference type="EMBL" id="JAQJAC010000003">
    <property type="protein sequence ID" value="KAJ5590963.1"/>
    <property type="molecule type" value="Genomic_DNA"/>
</dbReference>
<organism evidence="2 3">
    <name type="scientific">Penicillium hetheringtonii</name>
    <dbReference type="NCBI Taxonomy" id="911720"/>
    <lineage>
        <taxon>Eukaryota</taxon>
        <taxon>Fungi</taxon>
        <taxon>Dikarya</taxon>
        <taxon>Ascomycota</taxon>
        <taxon>Pezizomycotina</taxon>
        <taxon>Eurotiomycetes</taxon>
        <taxon>Eurotiomycetidae</taxon>
        <taxon>Eurotiales</taxon>
        <taxon>Aspergillaceae</taxon>
        <taxon>Penicillium</taxon>
    </lineage>
</organism>
<evidence type="ECO:0000313" key="3">
    <source>
        <dbReference type="Proteomes" id="UP001216150"/>
    </source>
</evidence>
<reference evidence="2 3" key="1">
    <citation type="journal article" date="2023" name="IMA Fungus">
        <title>Comparative genomic study of the Penicillium genus elucidates a diverse pangenome and 15 lateral gene transfer events.</title>
        <authorList>
            <person name="Petersen C."/>
            <person name="Sorensen T."/>
            <person name="Nielsen M.R."/>
            <person name="Sondergaard T.E."/>
            <person name="Sorensen J.L."/>
            <person name="Fitzpatrick D.A."/>
            <person name="Frisvad J.C."/>
            <person name="Nielsen K.L."/>
        </authorList>
    </citation>
    <scope>NUCLEOTIDE SEQUENCE [LARGE SCALE GENOMIC DNA]</scope>
    <source>
        <strain evidence="2 3">IBT 29057</strain>
    </source>
</reference>
<keyword evidence="3" id="KW-1185">Reference proteome</keyword>
<accession>A0AAD6DQZ8</accession>
<name>A0AAD6DQZ8_9EURO</name>
<dbReference type="Proteomes" id="UP001216150">
    <property type="component" value="Unassembled WGS sequence"/>
</dbReference>
<feature type="region of interest" description="Disordered" evidence="1">
    <location>
        <begin position="359"/>
        <end position="395"/>
    </location>
</feature>
<feature type="region of interest" description="Disordered" evidence="1">
    <location>
        <begin position="241"/>
        <end position="305"/>
    </location>
</feature>
<comment type="caution">
    <text evidence="2">The sequence shown here is derived from an EMBL/GenBank/DDBJ whole genome shotgun (WGS) entry which is preliminary data.</text>
</comment>
<proteinExistence type="predicted"/>
<evidence type="ECO:0000313" key="2">
    <source>
        <dbReference type="EMBL" id="KAJ5590963.1"/>
    </source>
</evidence>
<feature type="compositionally biased region" description="Pro residues" evidence="1">
    <location>
        <begin position="253"/>
        <end position="262"/>
    </location>
</feature>
<feature type="region of interest" description="Disordered" evidence="1">
    <location>
        <begin position="444"/>
        <end position="463"/>
    </location>
</feature>
<evidence type="ECO:0000256" key="1">
    <source>
        <dbReference type="SAM" id="MobiDB-lite"/>
    </source>
</evidence>